<dbReference type="OrthoDB" id="11191at10239"/>
<dbReference type="Pfam" id="PF02393">
    <property type="entry name" value="US22"/>
    <property type="match status" value="1"/>
</dbReference>
<protein>
    <recommendedName>
        <fullName evidence="3">Tegument protein UL43</fullName>
    </recommendedName>
</protein>
<organism evidence="1">
    <name type="scientific">Murid betaherpesvirus 3</name>
    <dbReference type="NCBI Taxonomy" id="2560603"/>
    <lineage>
        <taxon>Viruses</taxon>
        <taxon>Duplodnaviria</taxon>
        <taxon>Heunggongvirae</taxon>
        <taxon>Peploviricota</taxon>
        <taxon>Herviviricetes</taxon>
        <taxon>Herpesvirales</taxon>
        <taxon>Orthoherpesviridae</taxon>
        <taxon>Betaherpesvirinae</taxon>
        <taxon>Roseolovirus</taxon>
        <taxon>Roseolovirus muridbeta3</taxon>
    </lineage>
</organism>
<proteinExistence type="predicted"/>
<accession>A0A1P8VIT7</accession>
<sequence>MTTLLDVVSFVGAESRNLNEYLKQNMGTTLILPFPYGWRVTITNENSIKDVIPQDIQILTQLYICCEKSLKLIGIVHHHTQSKNFGPVLFRGGSGNMYMFNPYSDMSMYHVAKSLYDFFIHVGLRHFYPVYDYCEYLSESGLVNCLLRHAVSTESIVLFRDLHLNAGFVLKTKPFLTFIKIENKLPESRLYKWYDEIKDEYFIIFTAMFNYKKWKKMYIVTNMCGQLFAIGKDRLILLADDMAMFLKIGCFRVTENTRFTAGWYLQSDKDFNKCLKPKCPRGICLRNFKFLCCVR</sequence>
<dbReference type="Proteomes" id="UP000202182">
    <property type="component" value="Segment"/>
</dbReference>
<keyword evidence="2" id="KW-1185">Reference proteome</keyword>
<evidence type="ECO:0000313" key="2">
    <source>
        <dbReference type="Proteomes" id="UP000202182"/>
    </source>
</evidence>
<dbReference type="EMBL" id="KY355735">
    <property type="protein sequence ID" value="APZ76252.1"/>
    <property type="molecule type" value="Genomic_DNA"/>
</dbReference>
<name>A0A1P8VIT7_9BETA</name>
<dbReference type="InterPro" id="IPR003360">
    <property type="entry name" value="US22-like"/>
</dbReference>
<evidence type="ECO:0000313" key="1">
    <source>
        <dbReference type="EMBL" id="APZ76252.1"/>
    </source>
</evidence>
<reference evidence="1" key="1">
    <citation type="submission" date="2016-12" db="EMBL/GenBank/DDBJ databases">
        <title>A murine herpesvirus closely related to ubiquitous human herpesviruses causes T-cell depletion.</title>
        <authorList>
            <person name="Patel S.J."/>
            <person name="Zhao G."/>
            <person name="Penna V.R."/>
            <person name="Park E."/>
            <person name="Lauron E.J."/>
            <person name="Harvey I.B."/>
            <person name="Beatty W.L."/>
            <person name="Plougastel-Douglas B."/>
            <person name="Poursine-Laurent J."/>
            <person name="Fremont D.H."/>
            <person name="Wang D."/>
            <person name="Yokoyama W.M."/>
        </authorList>
    </citation>
    <scope>NUCLEOTIDE SEQUENCE [LARGE SCALE GENOMIC DNA]</scope>
    <source>
        <strain evidence="1">YOK1</strain>
    </source>
</reference>
<dbReference type="KEGG" id="vg:30999378"/>
<evidence type="ECO:0008006" key="3">
    <source>
        <dbReference type="Google" id="ProtNLM"/>
    </source>
</evidence>
<gene>
    <name evidence="1" type="primary">ORF37</name>
    <name evidence="1" type="ORF">MRV_0041</name>
</gene>